<reference evidence="2" key="2">
    <citation type="journal article" date="2017" name="Nat. Plants">
        <title>The Aegilops tauschii genome reveals multiple impacts of transposons.</title>
        <authorList>
            <person name="Zhao G."/>
            <person name="Zou C."/>
            <person name="Li K."/>
            <person name="Wang K."/>
            <person name="Li T."/>
            <person name="Gao L."/>
            <person name="Zhang X."/>
            <person name="Wang H."/>
            <person name="Yang Z."/>
            <person name="Liu X."/>
            <person name="Jiang W."/>
            <person name="Mao L."/>
            <person name="Kong X."/>
            <person name="Jiao Y."/>
            <person name="Jia J."/>
        </authorList>
    </citation>
    <scope>NUCLEOTIDE SEQUENCE [LARGE SCALE GENOMIC DNA]</scope>
    <source>
        <strain evidence="2">cv. AL8/78</strain>
    </source>
</reference>
<keyword evidence="2" id="KW-1185">Reference proteome</keyword>
<reference evidence="1" key="5">
    <citation type="journal article" date="2021" name="G3 (Bethesda)">
        <title>Aegilops tauschii genome assembly Aet v5.0 features greater sequence contiguity and improved annotation.</title>
        <authorList>
            <person name="Wang L."/>
            <person name="Zhu T."/>
            <person name="Rodriguez J.C."/>
            <person name="Deal K.R."/>
            <person name="Dubcovsky J."/>
            <person name="McGuire P.E."/>
            <person name="Lux T."/>
            <person name="Spannagl M."/>
            <person name="Mayer K.F.X."/>
            <person name="Baldrich P."/>
            <person name="Meyers B.C."/>
            <person name="Huo N."/>
            <person name="Gu Y.Q."/>
            <person name="Zhou H."/>
            <person name="Devos K.M."/>
            <person name="Bennetzen J.L."/>
            <person name="Unver T."/>
            <person name="Budak H."/>
            <person name="Gulick P.J."/>
            <person name="Galiba G."/>
            <person name="Kalapos B."/>
            <person name="Nelson D.R."/>
            <person name="Li P."/>
            <person name="You F.M."/>
            <person name="Luo M.C."/>
            <person name="Dvorak J."/>
        </authorList>
    </citation>
    <scope>NUCLEOTIDE SEQUENCE [LARGE SCALE GENOMIC DNA]</scope>
    <source>
        <strain evidence="1">cv. AL8/78</strain>
    </source>
</reference>
<dbReference type="Gramene" id="AET7Gv20592100.2">
    <property type="protein sequence ID" value="AET7Gv20592100.2"/>
    <property type="gene ID" value="AET7Gv20592100"/>
</dbReference>
<evidence type="ECO:0000313" key="2">
    <source>
        <dbReference type="Proteomes" id="UP000015105"/>
    </source>
</evidence>
<name>A0A453RID5_AEGTS</name>
<sequence>SAAVLLYMVKTPSRRSTSSLAVILKLDGQDGLGIAAFGLCPPFLTMGNGAGLCAVWQWHW</sequence>
<reference evidence="1" key="3">
    <citation type="journal article" date="2017" name="Nature">
        <title>Genome sequence of the progenitor of the wheat D genome Aegilops tauschii.</title>
        <authorList>
            <person name="Luo M.C."/>
            <person name="Gu Y.Q."/>
            <person name="Puiu D."/>
            <person name="Wang H."/>
            <person name="Twardziok S.O."/>
            <person name="Deal K.R."/>
            <person name="Huo N."/>
            <person name="Zhu T."/>
            <person name="Wang L."/>
            <person name="Wang Y."/>
            <person name="McGuire P.E."/>
            <person name="Liu S."/>
            <person name="Long H."/>
            <person name="Ramasamy R.K."/>
            <person name="Rodriguez J.C."/>
            <person name="Van S.L."/>
            <person name="Yuan L."/>
            <person name="Wang Z."/>
            <person name="Xia Z."/>
            <person name="Xiao L."/>
            <person name="Anderson O.D."/>
            <person name="Ouyang S."/>
            <person name="Liang Y."/>
            <person name="Zimin A.V."/>
            <person name="Pertea G."/>
            <person name="Qi P."/>
            <person name="Bennetzen J.L."/>
            <person name="Dai X."/>
            <person name="Dawson M.W."/>
            <person name="Muller H.G."/>
            <person name="Kugler K."/>
            <person name="Rivarola-Duarte L."/>
            <person name="Spannagl M."/>
            <person name="Mayer K.F.X."/>
            <person name="Lu F.H."/>
            <person name="Bevan M.W."/>
            <person name="Leroy P."/>
            <person name="Li P."/>
            <person name="You F.M."/>
            <person name="Sun Q."/>
            <person name="Liu Z."/>
            <person name="Lyons E."/>
            <person name="Wicker T."/>
            <person name="Salzberg S.L."/>
            <person name="Devos K.M."/>
            <person name="Dvorak J."/>
        </authorList>
    </citation>
    <scope>NUCLEOTIDE SEQUENCE [LARGE SCALE GENOMIC DNA]</scope>
    <source>
        <strain evidence="1">cv. AL8/78</strain>
    </source>
</reference>
<reference evidence="1" key="4">
    <citation type="submission" date="2019-03" db="UniProtKB">
        <authorList>
            <consortium name="EnsemblPlants"/>
        </authorList>
    </citation>
    <scope>IDENTIFICATION</scope>
</reference>
<dbReference type="AlphaFoldDB" id="A0A453RID5"/>
<reference evidence="2" key="1">
    <citation type="journal article" date="2014" name="Science">
        <title>Ancient hybridizations among the ancestral genomes of bread wheat.</title>
        <authorList>
            <consortium name="International Wheat Genome Sequencing Consortium,"/>
            <person name="Marcussen T."/>
            <person name="Sandve S.R."/>
            <person name="Heier L."/>
            <person name="Spannagl M."/>
            <person name="Pfeifer M."/>
            <person name="Jakobsen K.S."/>
            <person name="Wulff B.B."/>
            <person name="Steuernagel B."/>
            <person name="Mayer K.F."/>
            <person name="Olsen O.A."/>
        </authorList>
    </citation>
    <scope>NUCLEOTIDE SEQUENCE [LARGE SCALE GENOMIC DNA]</scope>
    <source>
        <strain evidence="2">cv. AL8/78</strain>
    </source>
</reference>
<dbReference type="Proteomes" id="UP000015105">
    <property type="component" value="Chromosome 7D"/>
</dbReference>
<protein>
    <submittedName>
        <fullName evidence="1">Uncharacterized protein</fullName>
    </submittedName>
</protein>
<accession>A0A453RID5</accession>
<proteinExistence type="predicted"/>
<evidence type="ECO:0000313" key="1">
    <source>
        <dbReference type="EnsemblPlants" id="AET7Gv20592100.2"/>
    </source>
</evidence>
<organism evidence="1 2">
    <name type="scientific">Aegilops tauschii subsp. strangulata</name>
    <name type="common">Goatgrass</name>
    <dbReference type="NCBI Taxonomy" id="200361"/>
    <lineage>
        <taxon>Eukaryota</taxon>
        <taxon>Viridiplantae</taxon>
        <taxon>Streptophyta</taxon>
        <taxon>Embryophyta</taxon>
        <taxon>Tracheophyta</taxon>
        <taxon>Spermatophyta</taxon>
        <taxon>Magnoliopsida</taxon>
        <taxon>Liliopsida</taxon>
        <taxon>Poales</taxon>
        <taxon>Poaceae</taxon>
        <taxon>BOP clade</taxon>
        <taxon>Pooideae</taxon>
        <taxon>Triticodae</taxon>
        <taxon>Triticeae</taxon>
        <taxon>Triticinae</taxon>
        <taxon>Aegilops</taxon>
    </lineage>
</organism>
<dbReference type="EnsemblPlants" id="AET7Gv20592100.2">
    <property type="protein sequence ID" value="AET7Gv20592100.2"/>
    <property type="gene ID" value="AET7Gv20592100"/>
</dbReference>